<evidence type="ECO:0000259" key="1">
    <source>
        <dbReference type="Pfam" id="PF13521"/>
    </source>
</evidence>
<protein>
    <submittedName>
        <fullName evidence="2">ATP-binding protein</fullName>
    </submittedName>
</protein>
<reference evidence="2 3" key="1">
    <citation type="journal article" date="2023" name="Microbiol. Resour. Announc.">
        <title>Complete Genome Sequence of Imperialibacter roseus strain P4T.</title>
        <authorList>
            <person name="Tizabi D.R."/>
            <person name="Bachvaroff T."/>
            <person name="Hill R.T."/>
        </authorList>
    </citation>
    <scope>NUCLEOTIDE SEQUENCE [LARGE SCALE GENOMIC DNA]</scope>
    <source>
        <strain evidence="2 3">P4T</strain>
    </source>
</reference>
<dbReference type="SUPFAM" id="SSF52540">
    <property type="entry name" value="P-loop containing nucleoside triphosphate hydrolases"/>
    <property type="match status" value="1"/>
</dbReference>
<organism evidence="2 3">
    <name type="scientific">Imperialibacter roseus</name>
    <dbReference type="NCBI Taxonomy" id="1324217"/>
    <lineage>
        <taxon>Bacteria</taxon>
        <taxon>Pseudomonadati</taxon>
        <taxon>Bacteroidota</taxon>
        <taxon>Cytophagia</taxon>
        <taxon>Cytophagales</taxon>
        <taxon>Flammeovirgaceae</taxon>
        <taxon>Imperialibacter</taxon>
    </lineage>
</organism>
<keyword evidence="3" id="KW-1185">Reference proteome</keyword>
<dbReference type="InterPro" id="IPR038727">
    <property type="entry name" value="NadR/Ttd14_AAA_dom"/>
</dbReference>
<keyword evidence="2" id="KW-0067">ATP-binding</keyword>
<dbReference type="GO" id="GO:0005524">
    <property type="term" value="F:ATP binding"/>
    <property type="evidence" value="ECO:0007669"/>
    <property type="project" value="UniProtKB-KW"/>
</dbReference>
<dbReference type="Pfam" id="PF13521">
    <property type="entry name" value="AAA_28"/>
    <property type="match status" value="1"/>
</dbReference>
<dbReference type="RefSeq" id="WP_317489200.1">
    <property type="nucleotide sequence ID" value="NZ_CP136051.1"/>
</dbReference>
<dbReference type="InterPro" id="IPR027417">
    <property type="entry name" value="P-loop_NTPase"/>
</dbReference>
<dbReference type="PANTHER" id="PTHR37512:SF1">
    <property type="entry name" value="NADR_TTD14 AAA DOMAIN-CONTAINING PROTEIN"/>
    <property type="match status" value="1"/>
</dbReference>
<evidence type="ECO:0000313" key="2">
    <source>
        <dbReference type="EMBL" id="WOK06479.1"/>
    </source>
</evidence>
<dbReference type="EMBL" id="CP136051">
    <property type="protein sequence ID" value="WOK06479.1"/>
    <property type="molecule type" value="Genomic_DNA"/>
</dbReference>
<keyword evidence="2" id="KW-0547">Nucleotide-binding</keyword>
<gene>
    <name evidence="2" type="ORF">RT717_25725</name>
</gene>
<proteinExistence type="predicted"/>
<dbReference type="Gene3D" id="3.40.50.300">
    <property type="entry name" value="P-loop containing nucleotide triphosphate hydrolases"/>
    <property type="match status" value="1"/>
</dbReference>
<evidence type="ECO:0000313" key="3">
    <source>
        <dbReference type="Proteomes" id="UP001302349"/>
    </source>
</evidence>
<dbReference type="Proteomes" id="UP001302349">
    <property type="component" value="Chromosome"/>
</dbReference>
<sequence length="171" mass="19979">MTKRIGIIGPESTGKSTLSLQLAAHFQTQWVPEFARQYLIDINRPYEESDLLTIAKGQKAKEEQLFRGANNFLFCDTTLIVVKVWSEHSYGRCDPWIAEQVDQMKYDYFFLTDIDIPWVEDPLREHPHMRDYFFDIYKSYLEKEGFPYSLVSGNEEERLQLAIAKVGSLIV</sequence>
<dbReference type="PANTHER" id="PTHR37512">
    <property type="entry name" value="TRIFUNCTIONAL NAD BIOSYNTHESIS/REGULATOR PROTEIN NADR"/>
    <property type="match status" value="1"/>
</dbReference>
<dbReference type="InterPro" id="IPR052735">
    <property type="entry name" value="NAD_biosynth-regulator"/>
</dbReference>
<name>A0ABZ0IQM8_9BACT</name>
<feature type="domain" description="NadR/Ttd14 AAA" evidence="1">
    <location>
        <begin position="4"/>
        <end position="158"/>
    </location>
</feature>
<accession>A0ABZ0IQM8</accession>